<evidence type="ECO:0000256" key="1">
    <source>
        <dbReference type="ARBA" id="ARBA00022475"/>
    </source>
</evidence>
<accession>A0A0S4MTM9</accession>
<keyword evidence="7 11" id="KW-0573">Peptidoglycan synthesis</keyword>
<comment type="pathway">
    <text evidence="11">Cell wall biogenesis; peptidoglycan biosynthesis.</text>
</comment>
<evidence type="ECO:0000313" key="14">
    <source>
        <dbReference type="Proteomes" id="UP000320623"/>
    </source>
</evidence>
<evidence type="ECO:0000256" key="4">
    <source>
        <dbReference type="ARBA" id="ARBA00022679"/>
    </source>
</evidence>
<comment type="similarity">
    <text evidence="11">Belongs to the glycosyltransferase 51 family.</text>
</comment>
<evidence type="ECO:0000256" key="8">
    <source>
        <dbReference type="ARBA" id="ARBA00022989"/>
    </source>
</evidence>
<keyword evidence="10 11" id="KW-0961">Cell wall biogenesis/degradation</keyword>
<dbReference type="SUPFAM" id="SSF53955">
    <property type="entry name" value="Lysozyme-like"/>
    <property type="match status" value="1"/>
</dbReference>
<dbReference type="Pfam" id="PF00912">
    <property type="entry name" value="Transgly"/>
    <property type="match status" value="1"/>
</dbReference>
<dbReference type="EMBL" id="FAOO01000003">
    <property type="protein sequence ID" value="CUU02366.1"/>
    <property type="molecule type" value="Genomic_DNA"/>
</dbReference>
<dbReference type="InterPro" id="IPR001264">
    <property type="entry name" value="Glyco_trans_51"/>
</dbReference>
<dbReference type="GO" id="GO:0008360">
    <property type="term" value="P:regulation of cell shape"/>
    <property type="evidence" value="ECO:0007669"/>
    <property type="project" value="UniProtKB-KW"/>
</dbReference>
<feature type="domain" description="Glycosyl transferase family 51" evidence="12">
    <location>
        <begin position="59"/>
        <end position="226"/>
    </location>
</feature>
<keyword evidence="2" id="KW-0997">Cell inner membrane</keyword>
<dbReference type="GO" id="GO:0071555">
    <property type="term" value="P:cell wall organization"/>
    <property type="evidence" value="ECO:0007669"/>
    <property type="project" value="UniProtKB-KW"/>
</dbReference>
<dbReference type="PANTHER" id="PTHR30400:SF0">
    <property type="entry name" value="BIOSYNTHETIC PEPTIDOGLYCAN TRANSGLYCOSYLASE"/>
    <property type="match status" value="1"/>
</dbReference>
<evidence type="ECO:0000256" key="11">
    <source>
        <dbReference type="HAMAP-Rule" id="MF_00766"/>
    </source>
</evidence>
<dbReference type="InterPro" id="IPR036950">
    <property type="entry name" value="PBP_transglycosylase"/>
</dbReference>
<comment type="catalytic activity">
    <reaction evidence="11">
        <text>[GlcNAc-(1-&gt;4)-Mur2Ac(oyl-L-Ala-gamma-D-Glu-L-Lys-D-Ala-D-Ala)](n)-di-trans,octa-cis-undecaprenyl diphosphate + beta-D-GlcNAc-(1-&gt;4)-Mur2Ac(oyl-L-Ala-gamma-D-Glu-L-Lys-D-Ala-D-Ala)-di-trans,octa-cis-undecaprenyl diphosphate = [GlcNAc-(1-&gt;4)-Mur2Ac(oyl-L-Ala-gamma-D-Glu-L-Lys-D-Ala-D-Ala)](n+1)-di-trans,octa-cis-undecaprenyl diphosphate + di-trans,octa-cis-undecaprenyl diphosphate + H(+)</text>
        <dbReference type="Rhea" id="RHEA:23708"/>
        <dbReference type="Rhea" id="RHEA-COMP:9602"/>
        <dbReference type="Rhea" id="RHEA-COMP:9603"/>
        <dbReference type="ChEBI" id="CHEBI:15378"/>
        <dbReference type="ChEBI" id="CHEBI:58405"/>
        <dbReference type="ChEBI" id="CHEBI:60033"/>
        <dbReference type="ChEBI" id="CHEBI:78435"/>
        <dbReference type="EC" id="2.4.99.28"/>
    </reaction>
</comment>
<evidence type="ECO:0000256" key="6">
    <source>
        <dbReference type="ARBA" id="ARBA00022960"/>
    </source>
</evidence>
<comment type="function">
    <text evidence="11">Peptidoglycan polymerase that catalyzes glycan chain elongation from lipid-linked precursors.</text>
</comment>
<feature type="transmembrane region" description="Helical" evidence="11">
    <location>
        <begin position="7"/>
        <end position="25"/>
    </location>
</feature>
<gene>
    <name evidence="11" type="primary">mtgA</name>
    <name evidence="13" type="ORF">JGI1_00471</name>
</gene>
<dbReference type="Proteomes" id="UP000320623">
    <property type="component" value="Unassembled WGS sequence"/>
</dbReference>
<dbReference type="EC" id="2.4.99.28" evidence="11"/>
<dbReference type="RefSeq" id="WP_140944272.1">
    <property type="nucleotide sequence ID" value="NZ_FAOO01000003.1"/>
</dbReference>
<dbReference type="OrthoDB" id="9766909at2"/>
<evidence type="ECO:0000256" key="7">
    <source>
        <dbReference type="ARBA" id="ARBA00022984"/>
    </source>
</evidence>
<dbReference type="PANTHER" id="PTHR30400">
    <property type="entry name" value="MONOFUNCTIONAL BIOSYNTHETIC PEPTIDOGLYCAN TRANSGLYCOSYLASE"/>
    <property type="match status" value="1"/>
</dbReference>
<dbReference type="AlphaFoldDB" id="A0A0S4MTM9"/>
<dbReference type="UniPathway" id="UPA00219"/>
<dbReference type="GO" id="GO:0016763">
    <property type="term" value="F:pentosyltransferase activity"/>
    <property type="evidence" value="ECO:0007669"/>
    <property type="project" value="InterPro"/>
</dbReference>
<dbReference type="InterPro" id="IPR011812">
    <property type="entry name" value="Pep_trsgly"/>
</dbReference>
<dbReference type="STRING" id="1643428.GCA_001442855_00458"/>
<dbReference type="GO" id="GO:0009252">
    <property type="term" value="P:peptidoglycan biosynthetic process"/>
    <property type="evidence" value="ECO:0007669"/>
    <property type="project" value="UniProtKB-UniRule"/>
</dbReference>
<evidence type="ECO:0000256" key="5">
    <source>
        <dbReference type="ARBA" id="ARBA00022692"/>
    </source>
</evidence>
<keyword evidence="1 11" id="KW-1003">Cell membrane</keyword>
<dbReference type="Gene3D" id="1.10.3810.10">
    <property type="entry name" value="Biosynthetic peptidoglycan transglycosylase-like"/>
    <property type="match status" value="1"/>
</dbReference>
<evidence type="ECO:0000256" key="3">
    <source>
        <dbReference type="ARBA" id="ARBA00022676"/>
    </source>
</evidence>
<protein>
    <recommendedName>
        <fullName evidence="11">Biosynthetic peptidoglycan transglycosylase</fullName>
        <ecNumber evidence="11">2.4.99.28</ecNumber>
    </recommendedName>
    <alternativeName>
        <fullName evidence="11">Glycan polymerase</fullName>
    </alternativeName>
    <alternativeName>
        <fullName evidence="11">Peptidoglycan glycosyltransferase MtgA</fullName>
        <shortName evidence="11">PGT</shortName>
    </alternativeName>
</protein>
<evidence type="ECO:0000259" key="12">
    <source>
        <dbReference type="Pfam" id="PF00912"/>
    </source>
</evidence>
<reference evidence="14" key="1">
    <citation type="submission" date="2015-11" db="EMBL/GenBank/DDBJ databases">
        <authorList>
            <person name="Varghese N."/>
        </authorList>
    </citation>
    <scope>NUCLEOTIDE SEQUENCE [LARGE SCALE GENOMIC DNA]</scope>
</reference>
<keyword evidence="4 11" id="KW-0808">Transferase</keyword>
<dbReference type="NCBIfam" id="TIGR02070">
    <property type="entry name" value="mono_pep_trsgly"/>
    <property type="match status" value="1"/>
</dbReference>
<evidence type="ECO:0000256" key="2">
    <source>
        <dbReference type="ARBA" id="ARBA00022519"/>
    </source>
</evidence>
<dbReference type="HAMAP" id="MF_00766">
    <property type="entry name" value="PGT_MtgA"/>
    <property type="match status" value="1"/>
</dbReference>
<dbReference type="InterPro" id="IPR023346">
    <property type="entry name" value="Lysozyme-like_dom_sf"/>
</dbReference>
<keyword evidence="14" id="KW-1185">Reference proteome</keyword>
<keyword evidence="8 11" id="KW-1133">Transmembrane helix</keyword>
<organism evidence="13 14">
    <name type="scientific">Candidatus Thermokryptus mobilis</name>
    <dbReference type="NCBI Taxonomy" id="1643428"/>
    <lineage>
        <taxon>Bacteria</taxon>
        <taxon>Pseudomonadati</taxon>
        <taxon>Candidatus Kryptoniota</taxon>
        <taxon>Candidatus Thermokryptus</taxon>
    </lineage>
</organism>
<keyword evidence="5 11" id="KW-0812">Transmembrane</keyword>
<evidence type="ECO:0000256" key="9">
    <source>
        <dbReference type="ARBA" id="ARBA00023136"/>
    </source>
</evidence>
<name>A0A0S4MTM9_9BACT</name>
<dbReference type="GO" id="GO:0009274">
    <property type="term" value="C:peptidoglycan-based cell wall"/>
    <property type="evidence" value="ECO:0007669"/>
    <property type="project" value="InterPro"/>
</dbReference>
<keyword evidence="6 11" id="KW-0133">Cell shape</keyword>
<keyword evidence="3 11" id="KW-0328">Glycosyltransferase</keyword>
<keyword evidence="9 11" id="KW-0472">Membrane</keyword>
<evidence type="ECO:0000313" key="13">
    <source>
        <dbReference type="EMBL" id="CUU02366.1"/>
    </source>
</evidence>
<dbReference type="GO" id="GO:0008955">
    <property type="term" value="F:peptidoglycan glycosyltransferase activity"/>
    <property type="evidence" value="ECO:0007669"/>
    <property type="project" value="UniProtKB-UniRule"/>
</dbReference>
<comment type="subcellular location">
    <subcellularLocation>
        <location evidence="11">Cell membrane</location>
        <topology evidence="11">Single-pass membrane protein</topology>
    </subcellularLocation>
</comment>
<sequence length="244" mass="28241">MRKGVKILLLSLVFISFVYLVYEFIEIDREIDRLRFENPKITSLMEQRIEEAKRKGRNYKINQIWVPISRISPYLINAVIVSEDASFFSHGGVDWYEVKESIRRNLERGRISRGASTITMQVAKNLFLSTSRNPLRKLVEVLIAYRVEQKLSKRRILEIYLNIIELGDGIFGVESASRKYFGKSASELTLEESARLAAVIPSPLRYNPNSNKRFVTWRVNLIMNRLLAREKIKLGISNESGAIE</sequence>
<proteinExistence type="inferred from homology"/>
<dbReference type="GO" id="GO:0005886">
    <property type="term" value="C:plasma membrane"/>
    <property type="evidence" value="ECO:0007669"/>
    <property type="project" value="UniProtKB-SubCell"/>
</dbReference>
<evidence type="ECO:0000256" key="10">
    <source>
        <dbReference type="ARBA" id="ARBA00023316"/>
    </source>
</evidence>